<dbReference type="eggNOG" id="KOG4548">
    <property type="taxonomic scope" value="Eukaryota"/>
</dbReference>
<evidence type="ECO:0000313" key="3">
    <source>
        <dbReference type="Proteomes" id="UP000018468"/>
    </source>
</evidence>
<dbReference type="EMBL" id="AHAT01005005">
    <property type="status" value="NOT_ANNOTATED_CDS"/>
    <property type="molecule type" value="Genomic_DNA"/>
</dbReference>
<evidence type="ECO:0000259" key="1">
    <source>
        <dbReference type="Pfam" id="PF11788"/>
    </source>
</evidence>
<name>W5NB71_LEPOC</name>
<dbReference type="Bgee" id="ENSLOCG00000014530">
    <property type="expression patterns" value="Expressed in ovary and 13 other cell types or tissues"/>
</dbReference>
<dbReference type="GO" id="GO:0003735">
    <property type="term" value="F:structural constituent of ribosome"/>
    <property type="evidence" value="ECO:0007669"/>
    <property type="project" value="InterPro"/>
</dbReference>
<evidence type="ECO:0000313" key="2">
    <source>
        <dbReference type="Ensembl" id="ENSLOCP00000017880.1"/>
    </source>
</evidence>
<dbReference type="HOGENOM" id="CLU_1375025_0_0_1"/>
<dbReference type="STRING" id="7918.ENSLOCP00000017880"/>
<dbReference type="Pfam" id="PF11788">
    <property type="entry name" value="MRP-L46"/>
    <property type="match status" value="1"/>
</dbReference>
<protein>
    <submittedName>
        <fullName evidence="2">Mitochondrial ribosomal protein L46</fullName>
    </submittedName>
</protein>
<reference evidence="3" key="1">
    <citation type="submission" date="2011-12" db="EMBL/GenBank/DDBJ databases">
        <title>The Draft Genome of Lepisosteus oculatus.</title>
        <authorList>
            <consortium name="The Broad Institute Genome Assembly &amp; Analysis Group"/>
            <consortium name="Computational R&amp;D Group"/>
            <consortium name="and Sequencing Platform"/>
            <person name="Di Palma F."/>
            <person name="Alfoldi J."/>
            <person name="Johnson J."/>
            <person name="Berlin A."/>
            <person name="Gnerre S."/>
            <person name="Jaffe D."/>
            <person name="MacCallum I."/>
            <person name="Young S."/>
            <person name="Walker B.J."/>
            <person name="Lander E.S."/>
            <person name="Lindblad-Toh K."/>
        </authorList>
    </citation>
    <scope>NUCLEOTIDE SEQUENCE [LARGE SCALE GENOMIC DNA]</scope>
</reference>
<dbReference type="GeneTree" id="ENSGT00390000015400"/>
<accession>W5NB71</accession>
<dbReference type="Proteomes" id="UP000018468">
    <property type="component" value="Linkage group LG3"/>
</dbReference>
<sequence length="199" mass="23439">MRWSRRPPGVWPRWRRERGSRRHCCRKTRATRRELWDKSSVKMAAPIGKVLVRPLQRILARIPSSFVQKAECRQFHFGIPVRSQKPSEAVRSSESDWRLLGAVCLQRPAVISQERSPIEQKFAELTHQVELERSLLSDHELRLLEDAERVIRKQAEDYDSDEEEGSERDIVTVQDLEDSWDQKLRQFQPASRITEADQK</sequence>
<dbReference type="Ensembl" id="ENSLOCT00000017913.1">
    <property type="protein sequence ID" value="ENSLOCP00000017880.1"/>
    <property type="gene ID" value="ENSLOCG00000014530.1"/>
</dbReference>
<dbReference type="PANTHER" id="PTHR13124:SF12">
    <property type="entry name" value="LARGE RIBOSOMAL SUBUNIT PROTEIN ML46"/>
    <property type="match status" value="1"/>
</dbReference>
<keyword evidence="3" id="KW-1185">Reference proteome</keyword>
<proteinExistence type="predicted"/>
<dbReference type="InterPro" id="IPR021757">
    <property type="entry name" value="Ribosomal_mL46_N"/>
</dbReference>
<dbReference type="EMBL" id="AHAT01005006">
    <property type="status" value="NOT_ANNOTATED_CDS"/>
    <property type="molecule type" value="Genomic_DNA"/>
</dbReference>
<dbReference type="InterPro" id="IPR040008">
    <property type="entry name" value="Ribosomal_mL46"/>
</dbReference>
<organism evidence="2 3">
    <name type="scientific">Lepisosteus oculatus</name>
    <name type="common">Spotted gar</name>
    <dbReference type="NCBI Taxonomy" id="7918"/>
    <lineage>
        <taxon>Eukaryota</taxon>
        <taxon>Metazoa</taxon>
        <taxon>Chordata</taxon>
        <taxon>Craniata</taxon>
        <taxon>Vertebrata</taxon>
        <taxon>Euteleostomi</taxon>
        <taxon>Actinopterygii</taxon>
        <taxon>Neopterygii</taxon>
        <taxon>Holostei</taxon>
        <taxon>Semionotiformes</taxon>
        <taxon>Lepisosteidae</taxon>
        <taxon>Lepisosteus</taxon>
    </lineage>
</organism>
<dbReference type="InParanoid" id="W5NB71"/>
<reference evidence="2" key="3">
    <citation type="submission" date="2025-09" db="UniProtKB">
        <authorList>
            <consortium name="Ensembl"/>
        </authorList>
    </citation>
    <scope>IDENTIFICATION</scope>
</reference>
<feature type="domain" description="Large ribosomal subunit protein mL46 N-terminal" evidence="1">
    <location>
        <begin position="97"/>
        <end position="197"/>
    </location>
</feature>
<reference evidence="2" key="2">
    <citation type="submission" date="2025-08" db="UniProtKB">
        <authorList>
            <consortium name="Ensembl"/>
        </authorList>
    </citation>
    <scope>IDENTIFICATION</scope>
</reference>
<dbReference type="AlphaFoldDB" id="W5NB71"/>
<dbReference type="PANTHER" id="PTHR13124">
    <property type="entry name" value="39S RIBOSOMAL PROTEIN L46, MITOCHONDRIAL PRECURSOR-RELATED"/>
    <property type="match status" value="1"/>
</dbReference>
<dbReference type="EMBL" id="AHAT01005004">
    <property type="status" value="NOT_ANNOTATED_CDS"/>
    <property type="molecule type" value="Genomic_DNA"/>
</dbReference>